<dbReference type="PANTHER" id="PTHR43537">
    <property type="entry name" value="TRANSCRIPTIONAL REGULATOR, GNTR FAMILY"/>
    <property type="match status" value="1"/>
</dbReference>
<dbReference type="SMART" id="SM00345">
    <property type="entry name" value="HTH_GNTR"/>
    <property type="match status" value="1"/>
</dbReference>
<evidence type="ECO:0000313" key="5">
    <source>
        <dbReference type="Proteomes" id="UP000516320"/>
    </source>
</evidence>
<dbReference type="RefSeq" id="WP_187974709.1">
    <property type="nucleotide sequence ID" value="NZ_CP046884.1"/>
</dbReference>
<dbReference type="InterPro" id="IPR000524">
    <property type="entry name" value="Tscrpt_reg_HTH_GntR"/>
</dbReference>
<protein>
    <submittedName>
        <fullName evidence="4">FCD domain-containing protein</fullName>
    </submittedName>
</protein>
<dbReference type="InterPro" id="IPR036388">
    <property type="entry name" value="WH-like_DNA-bd_sf"/>
</dbReference>
<evidence type="ECO:0000313" key="4">
    <source>
        <dbReference type="EMBL" id="QNQ89254.1"/>
    </source>
</evidence>
<keyword evidence="1" id="KW-0805">Transcription regulation</keyword>
<evidence type="ECO:0000256" key="3">
    <source>
        <dbReference type="ARBA" id="ARBA00023163"/>
    </source>
</evidence>
<dbReference type="PROSITE" id="PS50949">
    <property type="entry name" value="HTH_GNTR"/>
    <property type="match status" value="1"/>
</dbReference>
<reference evidence="4 5" key="1">
    <citation type="submission" date="2019-12" db="EMBL/GenBank/DDBJ databases">
        <title>Corynebacterium sp. nov., isolated from feces of the Anser Albifrons in China.</title>
        <authorList>
            <person name="Liu Q."/>
        </authorList>
    </citation>
    <scope>NUCLEOTIDE SEQUENCE [LARGE SCALE GENOMIC DNA]</scope>
    <source>
        <strain evidence="4 5">4H37-19</strain>
    </source>
</reference>
<sequence length="236" mass="25424">MAQTLTAQAVDAIRQGILRGELVPGTLYTAGALGEKLCMSRTPVREACQELSRRGLVRTVKNRGVEVVSTSAESFVEIFQIRVLLEGRLTALAIARQTPVEAARVEDAYEVFQRAAASGDSEATLRADRDFHDVLIAGAGNSRARHLLAENRDVVLGTGIGTVPVSRSPQDCLADHDGIIAAYRAGDPRQGEAAMTRHIIHTAEMLLQQEAEHRPEFGEVDISASLGFLSHASTLD</sequence>
<keyword evidence="3" id="KW-0804">Transcription</keyword>
<proteinExistence type="predicted"/>
<dbReference type="Proteomes" id="UP000516320">
    <property type="component" value="Chromosome"/>
</dbReference>
<dbReference type="SMART" id="SM00895">
    <property type="entry name" value="FCD"/>
    <property type="match status" value="1"/>
</dbReference>
<accession>A0A7H0SL29</accession>
<evidence type="ECO:0000256" key="2">
    <source>
        <dbReference type="ARBA" id="ARBA00023125"/>
    </source>
</evidence>
<dbReference type="SUPFAM" id="SSF48008">
    <property type="entry name" value="GntR ligand-binding domain-like"/>
    <property type="match status" value="1"/>
</dbReference>
<name>A0A7H0SL29_9CORY</name>
<gene>
    <name evidence="4" type="ORF">GP475_00375</name>
</gene>
<dbReference type="AlphaFoldDB" id="A0A7H0SL29"/>
<dbReference type="SUPFAM" id="SSF46785">
    <property type="entry name" value="Winged helix' DNA-binding domain"/>
    <property type="match status" value="1"/>
</dbReference>
<keyword evidence="2" id="KW-0238">DNA-binding</keyword>
<dbReference type="Pfam" id="PF00392">
    <property type="entry name" value="GntR"/>
    <property type="match status" value="1"/>
</dbReference>
<dbReference type="InterPro" id="IPR011711">
    <property type="entry name" value="GntR_C"/>
</dbReference>
<dbReference type="EMBL" id="CP046884">
    <property type="protein sequence ID" value="QNQ89254.1"/>
    <property type="molecule type" value="Genomic_DNA"/>
</dbReference>
<keyword evidence="5" id="KW-1185">Reference proteome</keyword>
<dbReference type="Pfam" id="PF07729">
    <property type="entry name" value="FCD"/>
    <property type="match status" value="1"/>
</dbReference>
<dbReference type="KEGG" id="cpoy:GP475_00375"/>
<dbReference type="GO" id="GO:0003677">
    <property type="term" value="F:DNA binding"/>
    <property type="evidence" value="ECO:0007669"/>
    <property type="project" value="UniProtKB-KW"/>
</dbReference>
<dbReference type="PANTHER" id="PTHR43537:SF24">
    <property type="entry name" value="GLUCONATE OPERON TRANSCRIPTIONAL REPRESSOR"/>
    <property type="match status" value="1"/>
</dbReference>
<evidence type="ECO:0000256" key="1">
    <source>
        <dbReference type="ARBA" id="ARBA00023015"/>
    </source>
</evidence>
<dbReference type="InterPro" id="IPR036390">
    <property type="entry name" value="WH_DNA-bd_sf"/>
</dbReference>
<dbReference type="Gene3D" id="1.10.10.10">
    <property type="entry name" value="Winged helix-like DNA-binding domain superfamily/Winged helix DNA-binding domain"/>
    <property type="match status" value="1"/>
</dbReference>
<dbReference type="Gene3D" id="1.20.120.530">
    <property type="entry name" value="GntR ligand-binding domain-like"/>
    <property type="match status" value="1"/>
</dbReference>
<dbReference type="GO" id="GO:0003700">
    <property type="term" value="F:DNA-binding transcription factor activity"/>
    <property type="evidence" value="ECO:0007669"/>
    <property type="project" value="InterPro"/>
</dbReference>
<dbReference type="InterPro" id="IPR008920">
    <property type="entry name" value="TF_FadR/GntR_C"/>
</dbReference>
<organism evidence="4 5">
    <name type="scientific">Corynebacterium poyangense</name>
    <dbReference type="NCBI Taxonomy" id="2684405"/>
    <lineage>
        <taxon>Bacteria</taxon>
        <taxon>Bacillati</taxon>
        <taxon>Actinomycetota</taxon>
        <taxon>Actinomycetes</taxon>
        <taxon>Mycobacteriales</taxon>
        <taxon>Corynebacteriaceae</taxon>
        <taxon>Corynebacterium</taxon>
    </lineage>
</organism>